<proteinExistence type="predicted"/>
<dbReference type="AlphaFoldDB" id="A0A5M9JXR8"/>
<evidence type="ECO:0000313" key="2">
    <source>
        <dbReference type="Proteomes" id="UP000322873"/>
    </source>
</evidence>
<evidence type="ECO:0000313" key="1">
    <source>
        <dbReference type="EMBL" id="KAA8572686.1"/>
    </source>
</evidence>
<dbReference type="Proteomes" id="UP000322873">
    <property type="component" value="Unassembled WGS sequence"/>
</dbReference>
<dbReference type="SUPFAM" id="SSF52058">
    <property type="entry name" value="L domain-like"/>
    <property type="match status" value="1"/>
</dbReference>
<gene>
    <name evidence="1" type="ORF">EYC84_003280</name>
</gene>
<organism evidence="1 2">
    <name type="scientific">Monilinia fructicola</name>
    <name type="common">Brown rot fungus</name>
    <name type="synonym">Ciboria fructicola</name>
    <dbReference type="NCBI Taxonomy" id="38448"/>
    <lineage>
        <taxon>Eukaryota</taxon>
        <taxon>Fungi</taxon>
        <taxon>Dikarya</taxon>
        <taxon>Ascomycota</taxon>
        <taxon>Pezizomycotina</taxon>
        <taxon>Leotiomycetes</taxon>
        <taxon>Helotiales</taxon>
        <taxon>Sclerotiniaceae</taxon>
        <taxon>Monilinia</taxon>
    </lineage>
</organism>
<dbReference type="InterPro" id="IPR032675">
    <property type="entry name" value="LRR_dom_sf"/>
</dbReference>
<accession>A0A5M9JXR8</accession>
<dbReference type="InterPro" id="IPR001611">
    <property type="entry name" value="Leu-rich_rpt"/>
</dbReference>
<reference evidence="1 2" key="1">
    <citation type="submission" date="2019-06" db="EMBL/GenBank/DDBJ databases">
        <title>Genome Sequence of the Brown Rot Fungal Pathogen Monilinia fructicola.</title>
        <authorList>
            <person name="De Miccolis Angelini R.M."/>
            <person name="Landi L."/>
            <person name="Abate D."/>
            <person name="Pollastro S."/>
            <person name="Romanazzi G."/>
            <person name="Faretra F."/>
        </authorList>
    </citation>
    <scope>NUCLEOTIDE SEQUENCE [LARGE SCALE GENOMIC DNA]</scope>
    <source>
        <strain evidence="1 2">Mfrc123</strain>
    </source>
</reference>
<keyword evidence="2" id="KW-1185">Reference proteome</keyword>
<comment type="caution">
    <text evidence="1">The sequence shown here is derived from an EMBL/GenBank/DDBJ whole genome shotgun (WGS) entry which is preliminary data.</text>
</comment>
<protein>
    <submittedName>
        <fullName evidence="1">Uncharacterized protein</fullName>
    </submittedName>
</protein>
<dbReference type="EMBL" id="VICG01000004">
    <property type="protein sequence ID" value="KAA8572686.1"/>
    <property type="molecule type" value="Genomic_DNA"/>
</dbReference>
<sequence>MDSLPAYHELNKDVAMLVAPYLDTPDLYSGCLVYSHFNEVFGDYLWANPFRDLANRIKPCGLVSKFFSGSSRLDPQLLQRVRILDMRALQKIRSLTHLYLSNNKFTALGPQNILGRTNCLQVLDVGSNRTSLAVGTVAGIDVYAQEHTVCFLSRKWQPRLEVLRIHHSIVTRHASVVSQRNTYDRREAISNLRIEKSCLTELEGQGPCFDPHDNARLRCLTLTSIPRKGSNELFLALKYFIVRLAAQEVTIHDARENVKSRRAPTLYPGLRKLTLEFLPEEHVVRPSESGSVTGHGDADSYYEEMARDFSFLNHESIRAPTRRQQEEIGVVPTVDIVKELREWRAIEVRRWFGELKIKLF</sequence>
<dbReference type="VEuPathDB" id="FungiDB:MFRU_003g01600"/>
<name>A0A5M9JXR8_MONFR</name>
<dbReference type="Gene3D" id="3.80.10.10">
    <property type="entry name" value="Ribonuclease Inhibitor"/>
    <property type="match status" value="1"/>
</dbReference>
<dbReference type="PROSITE" id="PS51450">
    <property type="entry name" value="LRR"/>
    <property type="match status" value="1"/>
</dbReference>